<dbReference type="AlphaFoldDB" id="A0A5J4L0U4"/>
<comment type="caution">
    <text evidence="2">The sequence shown here is derived from an EMBL/GenBank/DDBJ whole genome shotgun (WGS) entry which is preliminary data.</text>
</comment>
<dbReference type="InterPro" id="IPR041049">
    <property type="entry name" value="DUF5615"/>
</dbReference>
<evidence type="ECO:0000313" key="2">
    <source>
        <dbReference type="EMBL" id="GER92387.1"/>
    </source>
</evidence>
<reference evidence="2" key="1">
    <citation type="submission" date="2019-10" db="EMBL/GenBank/DDBJ databases">
        <title>Metagenomic sequencing of thiosulfate-disproportionating enrichment culture.</title>
        <authorList>
            <person name="Umezawa K."/>
            <person name="Kojima H."/>
            <person name="Fukui M."/>
        </authorList>
    </citation>
    <scope>NUCLEOTIDE SEQUENCE</scope>
    <source>
        <strain evidence="2">45J</strain>
    </source>
</reference>
<protein>
    <recommendedName>
        <fullName evidence="1">DUF5615 domain-containing protein</fullName>
    </recommendedName>
</protein>
<organism evidence="2">
    <name type="scientific">hot springs metagenome</name>
    <dbReference type="NCBI Taxonomy" id="433727"/>
    <lineage>
        <taxon>unclassified sequences</taxon>
        <taxon>metagenomes</taxon>
        <taxon>ecological metagenomes</taxon>
    </lineage>
</organism>
<accession>A0A5J4L0U4</accession>
<evidence type="ECO:0000259" key="1">
    <source>
        <dbReference type="Pfam" id="PF18480"/>
    </source>
</evidence>
<dbReference type="Pfam" id="PF18480">
    <property type="entry name" value="DUF5615"/>
    <property type="match status" value="1"/>
</dbReference>
<proteinExistence type="predicted"/>
<sequence>MTTKLKFLVDVGVGKKVEKWLAENDYDIKCMRDINPNADDFEILHLAVTEDRMVITMDKDFGELVYNSGKLHSGVLILRLEDADSSKDTLKGSGLYNYFSLYIPSRSP</sequence>
<name>A0A5J4L0U4_9ZZZZ</name>
<dbReference type="EMBL" id="BLAB01000001">
    <property type="protein sequence ID" value="GER92387.1"/>
    <property type="molecule type" value="Genomic_DNA"/>
</dbReference>
<feature type="domain" description="DUF5615" evidence="1">
    <location>
        <begin position="6"/>
        <end position="82"/>
    </location>
</feature>
<gene>
    <name evidence="2" type="ORF">A45J_0102</name>
</gene>